<evidence type="ECO:0000313" key="1">
    <source>
        <dbReference type="Proteomes" id="UP000095286"/>
    </source>
</evidence>
<dbReference type="WBParaSite" id="RSKR_0000518900.1">
    <property type="protein sequence ID" value="RSKR_0000518900.1"/>
    <property type="gene ID" value="RSKR_0000518900"/>
</dbReference>
<dbReference type="Proteomes" id="UP000095286">
    <property type="component" value="Unplaced"/>
</dbReference>
<organism evidence="1 2">
    <name type="scientific">Rhabditophanes sp. KR3021</name>
    <dbReference type="NCBI Taxonomy" id="114890"/>
    <lineage>
        <taxon>Eukaryota</taxon>
        <taxon>Metazoa</taxon>
        <taxon>Ecdysozoa</taxon>
        <taxon>Nematoda</taxon>
        <taxon>Chromadorea</taxon>
        <taxon>Rhabditida</taxon>
        <taxon>Tylenchina</taxon>
        <taxon>Panagrolaimomorpha</taxon>
        <taxon>Strongyloidoidea</taxon>
        <taxon>Alloionematidae</taxon>
        <taxon>Rhabditophanes</taxon>
    </lineage>
</organism>
<proteinExistence type="predicted"/>
<sequence length="533" mass="58263">MEIELITCNGSGEAYLNAKIKTFTSGGGKKAGLVVEVEGREGTEVVALNRVFQKRTDRFRQEDFEGLDAGKFGAYIQVLSKTLAATDGVEAWVMAKIKKVQPNFVMVESFEDASKIDVANIENCRQHVPATAFESAMLKEEVMEVPDDLKSWFARPDSYSDLIKLVADIAIDYDKVQGKFHITSLNAASIRKVKLLSEIYFNDTRQKAMLVQKREDAERQLAQAEVKQPNVVEEFTITTTLMGLAIGKDGSNIISARKIRGVTEVSIDESTKDNGYSTFRVGADTKEAALKARAILEYTVGGIAVPRHIVGKMIGKNGKTIQDIVDKSGAVRVTIDEKTLEPSEENKDDEIVFQFTGTSETIENAKFLVTFHLQHLLYMDEMREHVDDLNKQLNSNRSSPAPFYHSNQNGNNFNRNNRAPSGANRGGRNSNFNNNYPPIPTTQTTPTATHTNGLSRSGTGAIKTNGDAATNGNGHHHNGNGSTDAFVEKTIMTSNGNGAAATEPLTVTDANGTIKKNKKKNKNKGKVAAVPAI</sequence>
<protein>
    <submittedName>
        <fullName evidence="2">KH domain-containing protein</fullName>
    </submittedName>
</protein>
<accession>A0AC35TYJ4</accession>
<evidence type="ECO:0000313" key="2">
    <source>
        <dbReference type="WBParaSite" id="RSKR_0000518900.1"/>
    </source>
</evidence>
<reference evidence="2" key="1">
    <citation type="submission" date="2016-11" db="UniProtKB">
        <authorList>
            <consortium name="WormBaseParasite"/>
        </authorList>
    </citation>
    <scope>IDENTIFICATION</scope>
    <source>
        <strain evidence="2">KR3021</strain>
    </source>
</reference>
<name>A0AC35TYJ4_9BILA</name>